<reference evidence="10 11" key="1">
    <citation type="journal article" date="2019" name="Emerg. Microbes Infect.">
        <title>Comprehensive subspecies identification of 175 nontuberculous mycobacteria species based on 7547 genomic profiles.</title>
        <authorList>
            <person name="Matsumoto Y."/>
            <person name="Kinjo T."/>
            <person name="Motooka D."/>
            <person name="Nabeya D."/>
            <person name="Jung N."/>
            <person name="Uechi K."/>
            <person name="Horii T."/>
            <person name="Iida T."/>
            <person name="Fujita J."/>
            <person name="Nakamura S."/>
        </authorList>
    </citation>
    <scope>NUCLEOTIDE SEQUENCE [LARGE SCALE GENOMIC DNA]</scope>
    <source>
        <strain evidence="10 11">JCM 30996</strain>
    </source>
</reference>
<feature type="transmembrane region" description="Helical" evidence="8">
    <location>
        <begin position="28"/>
        <end position="50"/>
    </location>
</feature>
<name>A0A7I9ZV42_9MYCO</name>
<dbReference type="NCBIfam" id="TIGR01726">
    <property type="entry name" value="HEQRo_perm_3TM"/>
    <property type="match status" value="1"/>
</dbReference>
<gene>
    <name evidence="10" type="primary">ehuD</name>
    <name evidence="10" type="ORF">MHIP_52970</name>
</gene>
<organism evidence="10 11">
    <name type="scientific">Mycolicibacterium hippocampi</name>
    <dbReference type="NCBI Taxonomy" id="659824"/>
    <lineage>
        <taxon>Bacteria</taxon>
        <taxon>Bacillati</taxon>
        <taxon>Actinomycetota</taxon>
        <taxon>Actinomycetes</taxon>
        <taxon>Mycobacteriales</taxon>
        <taxon>Mycobacteriaceae</taxon>
        <taxon>Mycolicibacterium</taxon>
    </lineage>
</organism>
<keyword evidence="4 8" id="KW-0812">Transmembrane</keyword>
<dbReference type="PANTHER" id="PTHR30614:SF0">
    <property type="entry name" value="L-CYSTINE TRANSPORT SYSTEM PERMEASE PROTEIN TCYL"/>
    <property type="match status" value="1"/>
</dbReference>
<evidence type="ECO:0000313" key="11">
    <source>
        <dbReference type="Proteomes" id="UP000465304"/>
    </source>
</evidence>
<dbReference type="NCBIfam" id="TIGR03003">
    <property type="entry name" value="ectoine_ehuD"/>
    <property type="match status" value="1"/>
</dbReference>
<dbReference type="AlphaFoldDB" id="A0A7I9ZV42"/>
<dbReference type="Pfam" id="PF00528">
    <property type="entry name" value="BPD_transp_1"/>
    <property type="match status" value="1"/>
</dbReference>
<evidence type="ECO:0000256" key="3">
    <source>
        <dbReference type="ARBA" id="ARBA00022475"/>
    </source>
</evidence>
<dbReference type="SUPFAM" id="SSF161098">
    <property type="entry name" value="MetI-like"/>
    <property type="match status" value="1"/>
</dbReference>
<dbReference type="GO" id="GO:0006865">
    <property type="term" value="P:amino acid transport"/>
    <property type="evidence" value="ECO:0007669"/>
    <property type="project" value="UniProtKB-KW"/>
</dbReference>
<sequence length="225" mass="25063">MTDEQRRLWDWEYAREVLPGLVSAFLKYTLGITAAASVIAIVVGLVLVLGRRADSRWISWPVYGVVEFVRSTPIPIQLFFVYFGLPVLGIRPSALVTGIAVLGVHYACYMSEVYRAGIDAIPQGQWEACTALSLPPHRTWRRVILPQVVRRVLPSTGNQIIALFKETPFLIVIGVAEMVTVANQFGGQNYRYIEPITVAGLIFLAASYPTSVLMRKLEIRLARAT</sequence>
<evidence type="ECO:0000256" key="2">
    <source>
        <dbReference type="ARBA" id="ARBA00022448"/>
    </source>
</evidence>
<evidence type="ECO:0000313" key="10">
    <source>
        <dbReference type="EMBL" id="GFH04814.1"/>
    </source>
</evidence>
<comment type="subcellular location">
    <subcellularLocation>
        <location evidence="1 8">Cell membrane</location>
        <topology evidence="1 8">Multi-pass membrane protein</topology>
    </subcellularLocation>
</comment>
<keyword evidence="3" id="KW-1003">Cell membrane</keyword>
<dbReference type="CDD" id="cd06261">
    <property type="entry name" value="TM_PBP2"/>
    <property type="match status" value="1"/>
</dbReference>
<dbReference type="PROSITE" id="PS50928">
    <property type="entry name" value="ABC_TM1"/>
    <property type="match status" value="1"/>
</dbReference>
<comment type="similarity">
    <text evidence="8">Belongs to the binding-protein-dependent transport system permease family.</text>
</comment>
<keyword evidence="7 8" id="KW-0472">Membrane</keyword>
<keyword evidence="11" id="KW-1185">Reference proteome</keyword>
<evidence type="ECO:0000256" key="6">
    <source>
        <dbReference type="ARBA" id="ARBA00022989"/>
    </source>
</evidence>
<evidence type="ECO:0000256" key="5">
    <source>
        <dbReference type="ARBA" id="ARBA00022970"/>
    </source>
</evidence>
<feature type="transmembrane region" description="Helical" evidence="8">
    <location>
        <begin position="192"/>
        <end position="213"/>
    </location>
</feature>
<dbReference type="InterPro" id="IPR014341">
    <property type="entry name" value="Ectoine_EhuD"/>
</dbReference>
<keyword evidence="5" id="KW-0029">Amino-acid transport</keyword>
<dbReference type="GO" id="GO:0043190">
    <property type="term" value="C:ATP-binding cassette (ABC) transporter complex"/>
    <property type="evidence" value="ECO:0007669"/>
    <property type="project" value="InterPro"/>
</dbReference>
<feature type="domain" description="ABC transmembrane type-1" evidence="9">
    <location>
        <begin position="26"/>
        <end position="214"/>
    </location>
</feature>
<dbReference type="GO" id="GO:0022857">
    <property type="term" value="F:transmembrane transporter activity"/>
    <property type="evidence" value="ECO:0007669"/>
    <property type="project" value="InterPro"/>
</dbReference>
<evidence type="ECO:0000256" key="7">
    <source>
        <dbReference type="ARBA" id="ARBA00023136"/>
    </source>
</evidence>
<dbReference type="Gene3D" id="1.10.3720.10">
    <property type="entry name" value="MetI-like"/>
    <property type="match status" value="1"/>
</dbReference>
<feature type="transmembrane region" description="Helical" evidence="8">
    <location>
        <begin position="62"/>
        <end position="83"/>
    </location>
</feature>
<feature type="transmembrane region" description="Helical" evidence="8">
    <location>
        <begin position="169"/>
        <end position="186"/>
    </location>
</feature>
<evidence type="ECO:0000259" key="9">
    <source>
        <dbReference type="PROSITE" id="PS50928"/>
    </source>
</evidence>
<dbReference type="EMBL" id="BLLB01000002">
    <property type="protein sequence ID" value="GFH04814.1"/>
    <property type="molecule type" value="Genomic_DNA"/>
</dbReference>
<dbReference type="InterPro" id="IPR000515">
    <property type="entry name" value="MetI-like"/>
</dbReference>
<feature type="transmembrane region" description="Helical" evidence="8">
    <location>
        <begin position="89"/>
        <end position="109"/>
    </location>
</feature>
<dbReference type="PANTHER" id="PTHR30614">
    <property type="entry name" value="MEMBRANE COMPONENT OF AMINO ACID ABC TRANSPORTER"/>
    <property type="match status" value="1"/>
</dbReference>
<evidence type="ECO:0000256" key="1">
    <source>
        <dbReference type="ARBA" id="ARBA00004651"/>
    </source>
</evidence>
<proteinExistence type="inferred from homology"/>
<dbReference type="RefSeq" id="WP_163894081.1">
    <property type="nucleotide sequence ID" value="NZ_BLLB01000002.1"/>
</dbReference>
<dbReference type="InterPro" id="IPR043429">
    <property type="entry name" value="ArtM/GltK/GlnP/TcyL/YhdX-like"/>
</dbReference>
<evidence type="ECO:0000256" key="8">
    <source>
        <dbReference type="RuleBase" id="RU363032"/>
    </source>
</evidence>
<dbReference type="InterPro" id="IPR010065">
    <property type="entry name" value="AA_ABC_transptr_permease_3TM"/>
</dbReference>
<comment type="caution">
    <text evidence="10">The sequence shown here is derived from an EMBL/GenBank/DDBJ whole genome shotgun (WGS) entry which is preliminary data.</text>
</comment>
<protein>
    <submittedName>
        <fullName evidence="10">Ectoine/hydroxyectoine ABC transporter permease subunit EhuD</fullName>
    </submittedName>
</protein>
<keyword evidence="6 8" id="KW-1133">Transmembrane helix</keyword>
<dbReference type="InterPro" id="IPR035906">
    <property type="entry name" value="MetI-like_sf"/>
</dbReference>
<accession>A0A7I9ZV42</accession>
<evidence type="ECO:0000256" key="4">
    <source>
        <dbReference type="ARBA" id="ARBA00022692"/>
    </source>
</evidence>
<dbReference type="Proteomes" id="UP000465304">
    <property type="component" value="Unassembled WGS sequence"/>
</dbReference>
<keyword evidence="2 8" id="KW-0813">Transport</keyword>